<reference evidence="2 3" key="1">
    <citation type="submission" date="2015-08" db="EMBL/GenBank/DDBJ databases">
        <title>Next Generation Sequencing and Analysis of the Genome of Puccinia sorghi L Schw, the Causal Agent of Maize Common Rust.</title>
        <authorList>
            <person name="Rochi L."/>
            <person name="Burguener G."/>
            <person name="Darino M."/>
            <person name="Turjanski A."/>
            <person name="Kreff E."/>
            <person name="Dieguez M.J."/>
            <person name="Sacco F."/>
        </authorList>
    </citation>
    <scope>NUCLEOTIDE SEQUENCE [LARGE SCALE GENOMIC DNA]</scope>
    <source>
        <strain evidence="2 3">RO10H11247</strain>
    </source>
</reference>
<proteinExistence type="predicted"/>
<feature type="region of interest" description="Disordered" evidence="1">
    <location>
        <begin position="482"/>
        <end position="527"/>
    </location>
</feature>
<dbReference type="VEuPathDB" id="FungiDB:VP01_574g5"/>
<dbReference type="Proteomes" id="UP000037035">
    <property type="component" value="Unassembled WGS sequence"/>
</dbReference>
<feature type="compositionally biased region" description="Polar residues" evidence="1">
    <location>
        <begin position="130"/>
        <end position="147"/>
    </location>
</feature>
<evidence type="ECO:0000256" key="1">
    <source>
        <dbReference type="SAM" id="MobiDB-lite"/>
    </source>
</evidence>
<organism evidence="2 3">
    <name type="scientific">Puccinia sorghi</name>
    <dbReference type="NCBI Taxonomy" id="27349"/>
    <lineage>
        <taxon>Eukaryota</taxon>
        <taxon>Fungi</taxon>
        <taxon>Dikarya</taxon>
        <taxon>Basidiomycota</taxon>
        <taxon>Pucciniomycotina</taxon>
        <taxon>Pucciniomycetes</taxon>
        <taxon>Pucciniales</taxon>
        <taxon>Pucciniaceae</taxon>
        <taxon>Puccinia</taxon>
    </lineage>
</organism>
<feature type="compositionally biased region" description="Low complexity" evidence="1">
    <location>
        <begin position="293"/>
        <end position="302"/>
    </location>
</feature>
<feature type="compositionally biased region" description="Low complexity" evidence="1">
    <location>
        <begin position="153"/>
        <end position="175"/>
    </location>
</feature>
<gene>
    <name evidence="2" type="ORF">VP01_574g5</name>
</gene>
<protein>
    <submittedName>
        <fullName evidence="2">Uncharacterized protein</fullName>
    </submittedName>
</protein>
<evidence type="ECO:0000313" key="3">
    <source>
        <dbReference type="Proteomes" id="UP000037035"/>
    </source>
</evidence>
<feature type="compositionally biased region" description="Low complexity" evidence="1">
    <location>
        <begin position="207"/>
        <end position="222"/>
    </location>
</feature>
<comment type="caution">
    <text evidence="2">The sequence shown here is derived from an EMBL/GenBank/DDBJ whole genome shotgun (WGS) entry which is preliminary data.</text>
</comment>
<dbReference type="AlphaFoldDB" id="A0A0L6UKJ2"/>
<evidence type="ECO:0000313" key="2">
    <source>
        <dbReference type="EMBL" id="KNZ48325.1"/>
    </source>
</evidence>
<name>A0A0L6UKJ2_9BASI</name>
<feature type="region of interest" description="Disordered" evidence="1">
    <location>
        <begin position="75"/>
        <end position="175"/>
    </location>
</feature>
<feature type="region of interest" description="Disordered" evidence="1">
    <location>
        <begin position="241"/>
        <end position="308"/>
    </location>
</feature>
<feature type="region of interest" description="Disordered" evidence="1">
    <location>
        <begin position="195"/>
        <end position="228"/>
    </location>
</feature>
<keyword evidence="3" id="KW-1185">Reference proteome</keyword>
<sequence>MDVENSPLDTVLNVFQGQWLMWMNARDAQNARMMRMALSQAVSSQDLIIEMGGQREMNLICENWDAREELRRMDYLPHPSTNPPPQSYQQLSVSARGASAPSYGDKSTASGECTRAHGRLKDLAGPGPSGVQQPSSRDTTTTVPQSTIRERATTTSPSPAAATTAHSSTPTAAAAAISPAAGKSVYWTPAAGASPYHHPAKPPSPLLPTTSTPLPTSAPIPSGSLLPRASGRHATSILAWPKEFPPPQEPYFDGNGDRGLPLKGRKELRQTPKTPWPRQRQRPNEPSPPSSTPPSMSSSLHPILDNFSNPSQQEHFLNHINHDLENTAPLLIEEKLQHLFSNFFSDLSKAMNNIPNEISTSICQRFYLSVNDSIVDLIKSEVIPTVVSQTFEHLVSLRELVNDKFDNTQNMLIVNEAQNQSELESLKTEMSGLKELVSNQFNSINSLINDLNVNEHNRFEQQKRRMGDLCSLCDKVSTKLSNLQEPTNKAPPPHLVHNNPLMNDNDYIPAHPLAPDNPPQDNRSSFQ</sequence>
<dbReference type="EMBL" id="LAVV01010996">
    <property type="protein sequence ID" value="KNZ48325.1"/>
    <property type="molecule type" value="Genomic_DNA"/>
</dbReference>
<accession>A0A0L6UKJ2</accession>